<dbReference type="NCBIfam" id="TIGR00788">
    <property type="entry name" value="fbt"/>
    <property type="match status" value="1"/>
</dbReference>
<evidence type="ECO:0000256" key="2">
    <source>
        <dbReference type="ARBA" id="ARBA00007015"/>
    </source>
</evidence>
<dbReference type="Pfam" id="PF03092">
    <property type="entry name" value="BT1"/>
    <property type="match status" value="1"/>
</dbReference>
<evidence type="ECO:0000256" key="7">
    <source>
        <dbReference type="SAM" id="MobiDB-lite"/>
    </source>
</evidence>
<feature type="transmembrane region" description="Helical" evidence="8">
    <location>
        <begin position="462"/>
        <end position="487"/>
    </location>
</feature>
<evidence type="ECO:0000256" key="3">
    <source>
        <dbReference type="ARBA" id="ARBA00022448"/>
    </source>
</evidence>
<gene>
    <name evidence="9" type="ORF">EJB05_12907</name>
</gene>
<dbReference type="OrthoDB" id="1923497at2759"/>
<keyword evidence="5 8" id="KW-1133">Transmembrane helix</keyword>
<evidence type="ECO:0000256" key="8">
    <source>
        <dbReference type="SAM" id="Phobius"/>
    </source>
</evidence>
<dbReference type="InterPro" id="IPR004324">
    <property type="entry name" value="FBT"/>
</dbReference>
<sequence length="532" mass="57540">MLCLSPCAPPPHLHLRLLAPAATAKNARRATTMCLGMPRTPEERRARMRQRLPKFQDSSSAAAPPALKVPAPTAPVAAPAPEPVAAPASRTTAERRGSLREMRRVWWVCGVGYWVQGFRCFPWLALNFHLTRGLGLSPAALQLVQNAGNLPLVAKPLFGVLSDAVYIGRAHRLPYISIGALLQLIAWGALAIIPVTGDTFPTQMACILIGNLGASVTEVVSDAIVTEFSRTQKAGVLQSYAFIALAAGSLLGNLSGGYVLLRTQEPKIMFTAFSVLLGFQLALSLSTKETLPSSQENSRSRLVKSSLTSNLRKQFSNLMMAISDDRIFQPLTWIMTSFAVVPILSGTMFCFQTQYLKLDPSVIGLSKVVGQLMVLSLTVLYNRYLKRIPLRRLITGVQIMYALGVLSDLVLVKQINLMFGIPNEIHVLCFSALAEAIAQFKVLPFSVLLSSLCPPGCEGSLFAFFTSGLVFSAILSGIFGVGLSTLIGVSSLDYSSLPLGILLQSLAALLPLGWISFVPEKWTADDKVVIKR</sequence>
<organism evidence="9 10">
    <name type="scientific">Eragrostis curvula</name>
    <name type="common">weeping love grass</name>
    <dbReference type="NCBI Taxonomy" id="38414"/>
    <lineage>
        <taxon>Eukaryota</taxon>
        <taxon>Viridiplantae</taxon>
        <taxon>Streptophyta</taxon>
        <taxon>Embryophyta</taxon>
        <taxon>Tracheophyta</taxon>
        <taxon>Spermatophyta</taxon>
        <taxon>Magnoliopsida</taxon>
        <taxon>Liliopsida</taxon>
        <taxon>Poales</taxon>
        <taxon>Poaceae</taxon>
        <taxon>PACMAD clade</taxon>
        <taxon>Chloridoideae</taxon>
        <taxon>Eragrostideae</taxon>
        <taxon>Eragrostidinae</taxon>
        <taxon>Eragrostis</taxon>
    </lineage>
</organism>
<evidence type="ECO:0000256" key="5">
    <source>
        <dbReference type="ARBA" id="ARBA00022989"/>
    </source>
</evidence>
<keyword evidence="10" id="KW-1185">Reference proteome</keyword>
<evidence type="ECO:0000256" key="4">
    <source>
        <dbReference type="ARBA" id="ARBA00022692"/>
    </source>
</evidence>
<dbReference type="Proteomes" id="UP000324897">
    <property type="component" value="Chromosome 4"/>
</dbReference>
<comment type="subcellular location">
    <subcellularLocation>
        <location evidence="1">Membrane</location>
        <topology evidence="1">Multi-pass membrane protein</topology>
    </subcellularLocation>
</comment>
<feature type="transmembrane region" description="Helical" evidence="8">
    <location>
        <begin position="175"/>
        <end position="195"/>
    </location>
</feature>
<comment type="similarity">
    <text evidence="2">Belongs to the major facilitator superfamily. Folate-biopterin transporter (TC 2.A.71) family.</text>
</comment>
<keyword evidence="4 8" id="KW-0812">Transmembrane</keyword>
<accession>A0A5J9VV69</accession>
<keyword evidence="3" id="KW-0813">Transport</keyword>
<feature type="transmembrane region" description="Helical" evidence="8">
    <location>
        <begin position="393"/>
        <end position="412"/>
    </location>
</feature>
<comment type="caution">
    <text evidence="9">The sequence shown here is derived from an EMBL/GenBank/DDBJ whole genome shotgun (WGS) entry which is preliminary data.</text>
</comment>
<feature type="region of interest" description="Disordered" evidence="7">
    <location>
        <begin position="51"/>
        <end position="93"/>
    </location>
</feature>
<name>A0A5J9VV69_9POAL</name>
<proteinExistence type="inferred from homology"/>
<keyword evidence="6 8" id="KW-0472">Membrane</keyword>
<feature type="transmembrane region" description="Helical" evidence="8">
    <location>
        <begin position="240"/>
        <end position="261"/>
    </location>
</feature>
<dbReference type="AlphaFoldDB" id="A0A5J9VV69"/>
<dbReference type="InterPro" id="IPR039309">
    <property type="entry name" value="BT1"/>
</dbReference>
<protein>
    <recommendedName>
        <fullName evidence="11">Major facilitator superfamily (MFS) profile domain-containing protein</fullName>
    </recommendedName>
</protein>
<dbReference type="EMBL" id="RWGY01000007">
    <property type="protein sequence ID" value="TVU39485.1"/>
    <property type="molecule type" value="Genomic_DNA"/>
</dbReference>
<evidence type="ECO:0000256" key="6">
    <source>
        <dbReference type="ARBA" id="ARBA00023136"/>
    </source>
</evidence>
<evidence type="ECO:0000256" key="1">
    <source>
        <dbReference type="ARBA" id="ARBA00004141"/>
    </source>
</evidence>
<feature type="transmembrane region" description="Helical" evidence="8">
    <location>
        <begin position="327"/>
        <end position="350"/>
    </location>
</feature>
<reference evidence="9 10" key="1">
    <citation type="journal article" date="2019" name="Sci. Rep.">
        <title>A high-quality genome of Eragrostis curvula grass provides insights into Poaceae evolution and supports new strategies to enhance forage quality.</title>
        <authorList>
            <person name="Carballo J."/>
            <person name="Santos B.A.C.M."/>
            <person name="Zappacosta D."/>
            <person name="Garbus I."/>
            <person name="Selva J.P."/>
            <person name="Gallo C.A."/>
            <person name="Diaz A."/>
            <person name="Albertini E."/>
            <person name="Caccamo M."/>
            <person name="Echenique V."/>
        </authorList>
    </citation>
    <scope>NUCLEOTIDE SEQUENCE [LARGE SCALE GENOMIC DNA]</scope>
    <source>
        <strain evidence="10">cv. Victoria</strain>
        <tissue evidence="9">Leaf</tissue>
    </source>
</reference>
<evidence type="ECO:0000313" key="10">
    <source>
        <dbReference type="Proteomes" id="UP000324897"/>
    </source>
</evidence>
<dbReference type="Gramene" id="TVU39485">
    <property type="protein sequence ID" value="TVU39485"/>
    <property type="gene ID" value="EJB05_12907"/>
</dbReference>
<dbReference type="PANTHER" id="PTHR31585">
    <property type="entry name" value="FOLATE-BIOPTERIN TRANSPORTER 1, CHLOROPLASTIC"/>
    <property type="match status" value="1"/>
</dbReference>
<feature type="transmembrane region" description="Helical" evidence="8">
    <location>
        <begin position="424"/>
        <end position="442"/>
    </location>
</feature>
<dbReference type="SUPFAM" id="SSF103473">
    <property type="entry name" value="MFS general substrate transporter"/>
    <property type="match status" value="1"/>
</dbReference>
<feature type="compositionally biased region" description="Low complexity" evidence="7">
    <location>
        <begin position="61"/>
        <end position="77"/>
    </location>
</feature>
<evidence type="ECO:0008006" key="11">
    <source>
        <dbReference type="Google" id="ProtNLM"/>
    </source>
</evidence>
<dbReference type="GO" id="GO:0016020">
    <property type="term" value="C:membrane"/>
    <property type="evidence" value="ECO:0007669"/>
    <property type="project" value="UniProtKB-SubCell"/>
</dbReference>
<dbReference type="PANTHER" id="PTHR31585:SF12">
    <property type="entry name" value="FOLATE-BIOPTERIN TRANSPORTER 9, CHLOROPLASTIC-RELATED"/>
    <property type="match status" value="1"/>
</dbReference>
<feature type="transmembrane region" description="Helical" evidence="8">
    <location>
        <begin position="362"/>
        <end position="381"/>
    </location>
</feature>
<evidence type="ECO:0000313" key="9">
    <source>
        <dbReference type="EMBL" id="TVU39485.1"/>
    </source>
</evidence>
<dbReference type="Gene3D" id="1.20.1250.20">
    <property type="entry name" value="MFS general substrate transporter like domains"/>
    <property type="match status" value="1"/>
</dbReference>
<feature type="transmembrane region" description="Helical" evidence="8">
    <location>
        <begin position="499"/>
        <end position="517"/>
    </location>
</feature>
<dbReference type="InterPro" id="IPR036259">
    <property type="entry name" value="MFS_trans_sf"/>
</dbReference>